<dbReference type="Pfam" id="PF04112">
    <property type="entry name" value="Mak10"/>
    <property type="match status" value="1"/>
</dbReference>
<dbReference type="PANTHER" id="PTHR21373:SF0">
    <property type="entry name" value="N-ALPHA-ACETYLTRANSFERASE 35, NATC AUXILIARY SUBUNIT"/>
    <property type="match status" value="1"/>
</dbReference>
<dbReference type="AlphaFoldDB" id="A0A8H3U8D3"/>
<evidence type="ECO:0000259" key="5">
    <source>
        <dbReference type="Pfam" id="PF25789"/>
    </source>
</evidence>
<dbReference type="InterPro" id="IPR007244">
    <property type="entry name" value="Naa35_N"/>
</dbReference>
<comment type="subcellular location">
    <subcellularLocation>
        <location evidence="1">Cytoplasm</location>
    </subcellularLocation>
</comment>
<evidence type="ECO:0000256" key="1">
    <source>
        <dbReference type="ARBA" id="ARBA00004496"/>
    </source>
</evidence>
<dbReference type="PANTHER" id="PTHR21373">
    <property type="entry name" value="GLUCOSE REPRESSIBLE PROTEIN MAK10"/>
    <property type="match status" value="1"/>
</dbReference>
<sequence>MAEADELARETARLRIASELHRLEEIPGLRKADWNAEKMGSGSVVDGIGTDTKIMSDGPDRMPYRLEGHLKLYDLTEQFRSAAKALPVGTLVKDEHFTLFESVGALEIGDPKMDSGFLAPGEKLVDDYDIFRELLPTEVLGIMDQLLCCEMAWHRGHPLAQTIFTSHYIDTLLNFEAKSMAAAQFSKDGAETRGGPLLHLVLRAYCISLIKCCDYAIDEYSKSTQGCGTQVNLYEDEDFSAHTYGRQLFTRISKYQFLDELHAADKWVDGKLDESRAARDDSSWKVWEAIHKRLNLRSNMLLAMDTDEESSTPLVYWQITAALLPVLSDTHKLAQPVPESFSEKIQRRLASTVPPKPMVELSFEDAFAKLTQMCRDCEEAAKIFEFGIENIQRLKAFIWAFSSRKPEPLAYARACLSSTIFGCDEEGFIDILWRDLQEIVLPADPIMERTNLGYDPPMNPQITADPRFEMANTINRFAKSAVSRRGGYVDLFRALCSNRCRLRRSLCHVVTAFEELQVSETDEFDQTLNRLSPEALFPLSTWVYHQKMQVMEAIVQLGFELDIYLPDELAGMYWYLALLAEARHKVIEVIIKHLTRRLASIEDTDDRTEIWQSINLHLSMLHLCRGTAALASALSDLYIYASYHQLVFQPSHKSPFHNPQLRCELRMEPFLGITAPPTPTYQEFAEATAPFGPYEDNDVDEEVFQAMLQNISRQVSVAREEFTAYKTIGAEKAANGGLEHVFNGNIGGLLWSCVATNVAVAMLDGKEVTMELPRPEARRHEWWIVPTIKRV</sequence>
<evidence type="ECO:0008006" key="8">
    <source>
        <dbReference type="Google" id="ProtNLM"/>
    </source>
</evidence>
<dbReference type="Proteomes" id="UP000447873">
    <property type="component" value="Unassembled WGS sequence"/>
</dbReference>
<organism evidence="6 7">
    <name type="scientific">Venturia inaequalis</name>
    <name type="common">Apple scab fungus</name>
    <dbReference type="NCBI Taxonomy" id="5025"/>
    <lineage>
        <taxon>Eukaryota</taxon>
        <taxon>Fungi</taxon>
        <taxon>Dikarya</taxon>
        <taxon>Ascomycota</taxon>
        <taxon>Pezizomycotina</taxon>
        <taxon>Dothideomycetes</taxon>
        <taxon>Pleosporomycetidae</taxon>
        <taxon>Venturiales</taxon>
        <taxon>Venturiaceae</taxon>
        <taxon>Venturia</taxon>
    </lineage>
</organism>
<comment type="caution">
    <text evidence="6">The sequence shown here is derived from an EMBL/GenBank/DDBJ whole genome shotgun (WGS) entry which is preliminary data.</text>
</comment>
<accession>A0A8H3U8D3</accession>
<dbReference type="InterPro" id="IPR057983">
    <property type="entry name" value="NAA35-like_N"/>
</dbReference>
<evidence type="ECO:0000256" key="3">
    <source>
        <dbReference type="ARBA" id="ARBA00022490"/>
    </source>
</evidence>
<name>A0A8H3U8D3_VENIN</name>
<dbReference type="GO" id="GO:0031417">
    <property type="term" value="C:NatC complex"/>
    <property type="evidence" value="ECO:0007669"/>
    <property type="project" value="InterPro"/>
</dbReference>
<gene>
    <name evidence="6" type="ORF">EG328_010255</name>
</gene>
<keyword evidence="3" id="KW-0963">Cytoplasm</keyword>
<evidence type="ECO:0000259" key="4">
    <source>
        <dbReference type="Pfam" id="PF04112"/>
    </source>
</evidence>
<comment type="similarity">
    <text evidence="2">Belongs to the MAK10 family.</text>
</comment>
<feature type="domain" description="NAA35-like N-terminal" evidence="4">
    <location>
        <begin position="89"/>
        <end position="257"/>
    </location>
</feature>
<dbReference type="EMBL" id="WNWS01000660">
    <property type="protein sequence ID" value="KAE9964728.1"/>
    <property type="molecule type" value="Genomic_DNA"/>
</dbReference>
<evidence type="ECO:0000313" key="6">
    <source>
        <dbReference type="EMBL" id="KAE9964728.1"/>
    </source>
</evidence>
<reference evidence="6 7" key="1">
    <citation type="submission" date="2018-12" db="EMBL/GenBank/DDBJ databases">
        <title>Venturia inaequalis Genome Resource.</title>
        <authorList>
            <person name="Lichtner F.J."/>
        </authorList>
    </citation>
    <scope>NUCLEOTIDE SEQUENCE [LARGE SCALE GENOMIC DNA]</scope>
    <source>
        <strain evidence="6 7">120213</strain>
    </source>
</reference>
<dbReference type="InterPro" id="IPR057982">
    <property type="entry name" value="TPR_NAA35"/>
</dbReference>
<evidence type="ECO:0000256" key="2">
    <source>
        <dbReference type="ARBA" id="ARBA00006289"/>
    </source>
</evidence>
<dbReference type="Pfam" id="PF25789">
    <property type="entry name" value="TPR_NAA35"/>
    <property type="match status" value="1"/>
</dbReference>
<proteinExistence type="inferred from homology"/>
<evidence type="ECO:0000313" key="7">
    <source>
        <dbReference type="Proteomes" id="UP000447873"/>
    </source>
</evidence>
<protein>
    <recommendedName>
        <fullName evidence="8">Mak10-domain-containing protein</fullName>
    </recommendedName>
</protein>
<feature type="domain" description="NAA35-like TPR repeats" evidence="5">
    <location>
        <begin position="390"/>
        <end position="721"/>
    </location>
</feature>